<feature type="compositionally biased region" description="Low complexity" evidence="1">
    <location>
        <begin position="8"/>
        <end position="20"/>
    </location>
</feature>
<reference evidence="2" key="1">
    <citation type="journal article" date="2012" name="PLoS Genet.">
        <title>Comparative analysis of the genomes of two field isolates of the rice blast fungus Magnaporthe oryzae.</title>
        <authorList>
            <person name="Xue M."/>
            <person name="Yang J."/>
            <person name="Li Z."/>
            <person name="Hu S."/>
            <person name="Yao N."/>
            <person name="Dean R.A."/>
            <person name="Zhao W."/>
            <person name="Shen M."/>
            <person name="Zhang H."/>
            <person name="Li C."/>
            <person name="Liu L."/>
            <person name="Cao L."/>
            <person name="Xu X."/>
            <person name="Xing Y."/>
            <person name="Hsiang T."/>
            <person name="Zhang Z."/>
            <person name="Xu J.R."/>
            <person name="Peng Y.L."/>
        </authorList>
    </citation>
    <scope>NUCLEOTIDE SEQUENCE [LARGE SCALE GENOMIC DNA]</scope>
    <source>
        <strain evidence="2">P131</strain>
    </source>
</reference>
<sequence length="432" mass="46974">MRPSQKKTNGNSTVSTGNTTAPSNGTAPADSNPKPANVTSIESGSTNTTSVPVPVGGVNSTTTSASGSNANATSGGQLSTSGGSNTTSTETGAANLSGDTSGSSKNGTATAGSDNKKSLDDKKAEDEKNAADKKKEEDEKDKQCKENRKWRKNCRRKGRGKGHKEGDKKDDEKDRKKGDRKDDKKEDKKDNKKDSKKDEKKDNKDEKKGDDKKPDPQAPPPKTGEEWTIVDFTRDCGAQNATCKVSFSVDRKDGSKPEVCKYEQKGPEGAVAEQKCSDSFTVASQWSGQFGPGEGFSTLSVIIKNKSLIVWPAYKDSEITPGKAVKPDNFWFLKFCNTFICGGFDALEYHGPVFVLVMTALFYHRPVKEYADTHLTVIFGIYCHYIHPNFKPGQFNLTKLQTRNKSQQARSTTQYAIFASSTQAISKQQPTI</sequence>
<dbReference type="EMBL" id="JH795672">
    <property type="protein sequence ID" value="ELQ66792.1"/>
    <property type="molecule type" value="Genomic_DNA"/>
</dbReference>
<proteinExistence type="predicted"/>
<accession>L7JF15</accession>
<evidence type="ECO:0000313" key="2">
    <source>
        <dbReference type="EMBL" id="ELQ66792.1"/>
    </source>
</evidence>
<evidence type="ECO:0000256" key="1">
    <source>
        <dbReference type="SAM" id="MobiDB-lite"/>
    </source>
</evidence>
<feature type="compositionally biased region" description="Polar residues" evidence="1">
    <location>
        <begin position="97"/>
        <end position="113"/>
    </location>
</feature>
<feature type="compositionally biased region" description="Basic residues" evidence="1">
    <location>
        <begin position="148"/>
        <end position="162"/>
    </location>
</feature>
<feature type="region of interest" description="Disordered" evidence="1">
    <location>
        <begin position="1"/>
        <end position="227"/>
    </location>
</feature>
<feature type="compositionally biased region" description="Basic and acidic residues" evidence="1">
    <location>
        <begin position="163"/>
        <end position="215"/>
    </location>
</feature>
<feature type="compositionally biased region" description="Basic and acidic residues" evidence="1">
    <location>
        <begin position="114"/>
        <end position="147"/>
    </location>
</feature>
<protein>
    <submittedName>
        <fullName evidence="2">Uncharacterized protein</fullName>
    </submittedName>
</protein>
<feature type="compositionally biased region" description="Low complexity" evidence="1">
    <location>
        <begin position="55"/>
        <end position="92"/>
    </location>
</feature>
<gene>
    <name evidence="2" type="ORF">OOW_P131scaffold00357g15</name>
</gene>
<feature type="compositionally biased region" description="Polar residues" evidence="1">
    <location>
        <begin position="37"/>
        <end position="51"/>
    </location>
</feature>
<name>L7JF15_PYRO1</name>
<dbReference type="AlphaFoldDB" id="L7JF15"/>
<organism>
    <name type="scientific">Pyricularia oryzae (strain P131)</name>
    <name type="common">Rice blast fungus</name>
    <name type="synonym">Magnaporthe oryzae</name>
    <dbReference type="NCBI Taxonomy" id="1143193"/>
    <lineage>
        <taxon>Eukaryota</taxon>
        <taxon>Fungi</taxon>
        <taxon>Dikarya</taxon>
        <taxon>Ascomycota</taxon>
        <taxon>Pezizomycotina</taxon>
        <taxon>Sordariomycetes</taxon>
        <taxon>Sordariomycetidae</taxon>
        <taxon>Magnaporthales</taxon>
        <taxon>Pyriculariaceae</taxon>
        <taxon>Pyricularia</taxon>
    </lineage>
</organism>